<comment type="similarity">
    <text evidence="1">Belongs to the bacterial solute-binding protein ModA family.</text>
</comment>
<keyword evidence="6" id="KW-1185">Reference proteome</keyword>
<keyword evidence="2 4" id="KW-0479">Metal-binding</keyword>
<gene>
    <name evidence="5" type="primary">modA</name>
    <name evidence="5" type="ORF">PBV87_10145</name>
</gene>
<feature type="binding site" evidence="4">
    <location>
        <position position="46"/>
    </location>
    <ligand>
        <name>molybdate</name>
        <dbReference type="ChEBI" id="CHEBI:36264"/>
    </ligand>
</feature>
<feature type="binding site" evidence="4">
    <location>
        <position position="74"/>
    </location>
    <ligand>
        <name>molybdate</name>
        <dbReference type="ChEBI" id="CHEBI:36264"/>
    </ligand>
</feature>
<comment type="caution">
    <text evidence="5">The sequence shown here is derived from an EMBL/GenBank/DDBJ whole genome shotgun (WGS) entry which is preliminary data.</text>
</comment>
<dbReference type="PANTHER" id="PTHR30632:SF0">
    <property type="entry name" value="SULFATE-BINDING PROTEIN"/>
    <property type="match status" value="1"/>
</dbReference>
<evidence type="ECO:0000313" key="5">
    <source>
        <dbReference type="EMBL" id="MDA3731838.1"/>
    </source>
</evidence>
<reference evidence="5" key="1">
    <citation type="journal article" date="2023" name="Int. J. Syst. Evol. Microbiol.">
        <title>&lt;i&gt;Holtiella tumoricola&lt;/i&gt; gen. nov. sp. nov., isolated from a human clinical sample.</title>
        <authorList>
            <person name="Allen-Vercoe E."/>
            <person name="Daigneault M.C."/>
            <person name="Vancuren S.J."/>
            <person name="Cochrane K."/>
            <person name="O'Neal L.L."/>
            <person name="Sankaranarayanan K."/>
            <person name="Lawson P.A."/>
        </authorList>
    </citation>
    <scope>NUCLEOTIDE SEQUENCE</scope>
    <source>
        <strain evidence="5">CC70A</strain>
    </source>
</reference>
<dbReference type="SUPFAM" id="SSF53850">
    <property type="entry name" value="Periplasmic binding protein-like II"/>
    <property type="match status" value="1"/>
</dbReference>
<keyword evidence="3" id="KW-0732">Signal</keyword>
<dbReference type="Proteomes" id="UP001169242">
    <property type="component" value="Unassembled WGS sequence"/>
</dbReference>
<dbReference type="PIRSF" id="PIRSF004846">
    <property type="entry name" value="ModA"/>
    <property type="match status" value="1"/>
</dbReference>
<dbReference type="GO" id="GO:0030973">
    <property type="term" value="F:molybdate ion binding"/>
    <property type="evidence" value="ECO:0007669"/>
    <property type="project" value="TreeGrafter"/>
</dbReference>
<evidence type="ECO:0000256" key="1">
    <source>
        <dbReference type="ARBA" id="ARBA00009175"/>
    </source>
</evidence>
<accession>A0AA42J157</accession>
<evidence type="ECO:0000256" key="3">
    <source>
        <dbReference type="ARBA" id="ARBA00022729"/>
    </source>
</evidence>
<protein>
    <submittedName>
        <fullName evidence="5">Molybdate ABC transporter substrate-binding protein</fullName>
    </submittedName>
</protein>
<dbReference type="Gene3D" id="3.40.190.10">
    <property type="entry name" value="Periplasmic binding protein-like II"/>
    <property type="match status" value="2"/>
</dbReference>
<organism evidence="5 6">
    <name type="scientific">Holtiella tumoricola</name>
    <dbReference type="NCBI Taxonomy" id="3018743"/>
    <lineage>
        <taxon>Bacteria</taxon>
        <taxon>Bacillati</taxon>
        <taxon>Bacillota</taxon>
        <taxon>Clostridia</taxon>
        <taxon>Lachnospirales</taxon>
        <taxon>Cellulosilyticaceae</taxon>
        <taxon>Holtiella</taxon>
    </lineage>
</organism>
<feature type="binding site" evidence="4">
    <location>
        <position position="186"/>
    </location>
    <ligand>
        <name>molybdate</name>
        <dbReference type="ChEBI" id="CHEBI:36264"/>
    </ligand>
</feature>
<evidence type="ECO:0000256" key="2">
    <source>
        <dbReference type="ARBA" id="ARBA00022723"/>
    </source>
</evidence>
<dbReference type="InterPro" id="IPR050682">
    <property type="entry name" value="ModA/WtpA"/>
</dbReference>
<dbReference type="Pfam" id="PF13531">
    <property type="entry name" value="SBP_bac_11"/>
    <property type="match status" value="1"/>
</dbReference>
<dbReference type="InterPro" id="IPR005950">
    <property type="entry name" value="ModA"/>
</dbReference>
<evidence type="ECO:0000256" key="4">
    <source>
        <dbReference type="PIRSR" id="PIRSR004846-1"/>
    </source>
</evidence>
<sequence length="267" mass="30334">MKGMKYMWWKYRKLFILLSSLVMFVLSGCSPKNLDQVTLNVSAASSLKEPLNEITKMYNAQHPNVEITLNFAGTNTLKMQILEGAEVDLFLSANKDIYEELEEKGYFMQGQILAHNDVVLIASLESQNTINQIEDLAKEGCQLILAEEGVPISIYAKQIMEALELSYGEGFKEKCLQNVVSKETNVKQVLTKIVLGEGDCGFVYNSDLMGETRDEVRVLPLPEEAKVETQYWIGQLSQTKNQEEAEQLYDFILSEQGRQVMQKYGFR</sequence>
<dbReference type="AlphaFoldDB" id="A0AA42J157"/>
<evidence type="ECO:0000313" key="6">
    <source>
        <dbReference type="Proteomes" id="UP001169242"/>
    </source>
</evidence>
<dbReference type="GO" id="GO:0046872">
    <property type="term" value="F:metal ion binding"/>
    <property type="evidence" value="ECO:0007669"/>
    <property type="project" value="UniProtKB-KW"/>
</dbReference>
<name>A0AA42J157_9FIRM</name>
<dbReference type="EMBL" id="JAQIFT010000040">
    <property type="protein sequence ID" value="MDA3731838.1"/>
    <property type="molecule type" value="Genomic_DNA"/>
</dbReference>
<dbReference type="PROSITE" id="PS51257">
    <property type="entry name" value="PROKAR_LIPOPROTEIN"/>
    <property type="match status" value="1"/>
</dbReference>
<feature type="binding site" evidence="4">
    <location>
        <position position="204"/>
    </location>
    <ligand>
        <name>molybdate</name>
        <dbReference type="ChEBI" id="CHEBI:36264"/>
    </ligand>
</feature>
<dbReference type="NCBIfam" id="TIGR01256">
    <property type="entry name" value="modA"/>
    <property type="match status" value="1"/>
</dbReference>
<dbReference type="RefSeq" id="WP_271012160.1">
    <property type="nucleotide sequence ID" value="NZ_JAQIFT010000040.1"/>
</dbReference>
<keyword evidence="4" id="KW-0500">Molybdenum</keyword>
<dbReference type="GO" id="GO:0015689">
    <property type="term" value="P:molybdate ion transport"/>
    <property type="evidence" value="ECO:0007669"/>
    <property type="project" value="InterPro"/>
</dbReference>
<proteinExistence type="inferred from homology"/>
<dbReference type="PANTHER" id="PTHR30632">
    <property type="entry name" value="MOLYBDATE-BINDING PERIPLASMIC PROTEIN"/>
    <property type="match status" value="1"/>
</dbReference>